<dbReference type="SUPFAM" id="SSF57701">
    <property type="entry name" value="Zn2/Cys6 DNA-binding domain"/>
    <property type="match status" value="1"/>
</dbReference>
<feature type="region of interest" description="Disordered" evidence="3">
    <location>
        <begin position="135"/>
        <end position="162"/>
    </location>
</feature>
<evidence type="ECO:0000256" key="1">
    <source>
        <dbReference type="ARBA" id="ARBA00022723"/>
    </source>
</evidence>
<dbReference type="EMBL" id="JAGTJS010000013">
    <property type="protein sequence ID" value="KAH7249629.1"/>
    <property type="molecule type" value="Genomic_DNA"/>
</dbReference>
<feature type="compositionally biased region" description="Polar residues" evidence="3">
    <location>
        <begin position="94"/>
        <end position="105"/>
    </location>
</feature>
<dbReference type="GO" id="GO:0000981">
    <property type="term" value="F:DNA-binding transcription factor activity, RNA polymerase II-specific"/>
    <property type="evidence" value="ECO:0007669"/>
    <property type="project" value="InterPro"/>
</dbReference>
<comment type="caution">
    <text evidence="5">The sequence shown here is derived from an EMBL/GenBank/DDBJ whole genome shotgun (WGS) entry which is preliminary data.</text>
</comment>
<dbReference type="Pfam" id="PF00172">
    <property type="entry name" value="Zn_clus"/>
    <property type="match status" value="1"/>
</dbReference>
<dbReference type="OrthoDB" id="5121955at2759"/>
<dbReference type="PROSITE" id="PS00463">
    <property type="entry name" value="ZN2_CY6_FUNGAL_1"/>
    <property type="match status" value="1"/>
</dbReference>
<evidence type="ECO:0000259" key="4">
    <source>
        <dbReference type="PROSITE" id="PS50048"/>
    </source>
</evidence>
<dbReference type="PANTHER" id="PTHR47425:SF2">
    <property type="entry name" value="FARB-RELATED"/>
    <property type="match status" value="1"/>
</dbReference>
<dbReference type="CDD" id="cd12148">
    <property type="entry name" value="fungal_TF_MHR"/>
    <property type="match status" value="1"/>
</dbReference>
<dbReference type="GO" id="GO:0006351">
    <property type="term" value="P:DNA-templated transcription"/>
    <property type="evidence" value="ECO:0007669"/>
    <property type="project" value="InterPro"/>
</dbReference>
<proteinExistence type="predicted"/>
<dbReference type="InterPro" id="IPR036864">
    <property type="entry name" value="Zn2-C6_fun-type_DNA-bd_sf"/>
</dbReference>
<dbReference type="InterPro" id="IPR052761">
    <property type="entry name" value="Fungal_Detox/Toxin_TFs"/>
</dbReference>
<dbReference type="Proteomes" id="UP000736672">
    <property type="component" value="Unassembled WGS sequence"/>
</dbReference>
<evidence type="ECO:0000256" key="2">
    <source>
        <dbReference type="ARBA" id="ARBA00023242"/>
    </source>
</evidence>
<evidence type="ECO:0000313" key="5">
    <source>
        <dbReference type="EMBL" id="KAH7249629.1"/>
    </source>
</evidence>
<dbReference type="PROSITE" id="PS50048">
    <property type="entry name" value="ZN2_CY6_FUNGAL_2"/>
    <property type="match status" value="1"/>
</dbReference>
<keyword evidence="1" id="KW-0479">Metal-binding</keyword>
<dbReference type="Pfam" id="PF04082">
    <property type="entry name" value="Fungal_trans"/>
    <property type="match status" value="1"/>
</dbReference>
<feature type="domain" description="Zn(2)-C6 fungal-type" evidence="4">
    <location>
        <begin position="29"/>
        <end position="61"/>
    </location>
</feature>
<organism evidence="5 6">
    <name type="scientific">Fusarium solani</name>
    <name type="common">Filamentous fungus</name>
    <dbReference type="NCBI Taxonomy" id="169388"/>
    <lineage>
        <taxon>Eukaryota</taxon>
        <taxon>Fungi</taxon>
        <taxon>Dikarya</taxon>
        <taxon>Ascomycota</taxon>
        <taxon>Pezizomycotina</taxon>
        <taxon>Sordariomycetes</taxon>
        <taxon>Hypocreomycetidae</taxon>
        <taxon>Hypocreales</taxon>
        <taxon>Nectriaceae</taxon>
        <taxon>Fusarium</taxon>
        <taxon>Fusarium solani species complex</taxon>
    </lineage>
</organism>
<feature type="region of interest" description="Disordered" evidence="3">
    <location>
        <begin position="77"/>
        <end position="105"/>
    </location>
</feature>
<dbReference type="InterPro" id="IPR001138">
    <property type="entry name" value="Zn2Cys6_DnaBD"/>
</dbReference>
<dbReference type="Gene3D" id="4.10.240.10">
    <property type="entry name" value="Zn(2)-C6 fungal-type DNA-binding domain"/>
    <property type="match status" value="1"/>
</dbReference>
<dbReference type="GO" id="GO:0003677">
    <property type="term" value="F:DNA binding"/>
    <property type="evidence" value="ECO:0007669"/>
    <property type="project" value="InterPro"/>
</dbReference>
<feature type="region of interest" description="Disordered" evidence="3">
    <location>
        <begin position="1"/>
        <end position="20"/>
    </location>
</feature>
<feature type="compositionally biased region" description="Polar residues" evidence="3">
    <location>
        <begin position="1"/>
        <end position="12"/>
    </location>
</feature>
<accession>A0A9P9KE35</accession>
<dbReference type="AlphaFoldDB" id="A0A9P9KE35"/>
<dbReference type="GO" id="GO:0008270">
    <property type="term" value="F:zinc ion binding"/>
    <property type="evidence" value="ECO:0007669"/>
    <property type="project" value="InterPro"/>
</dbReference>
<keyword evidence="2" id="KW-0539">Nucleus</keyword>
<dbReference type="InterPro" id="IPR007219">
    <property type="entry name" value="XnlR_reg_dom"/>
</dbReference>
<dbReference type="CDD" id="cd00067">
    <property type="entry name" value="GAL4"/>
    <property type="match status" value="1"/>
</dbReference>
<gene>
    <name evidence="5" type="ORF">B0J15DRAFT_449392</name>
</gene>
<evidence type="ECO:0000313" key="6">
    <source>
        <dbReference type="Proteomes" id="UP000736672"/>
    </source>
</evidence>
<dbReference type="SMART" id="SM00066">
    <property type="entry name" value="GAL4"/>
    <property type="match status" value="1"/>
</dbReference>
<keyword evidence="6" id="KW-1185">Reference proteome</keyword>
<feature type="non-terminal residue" evidence="5">
    <location>
        <position position="1"/>
    </location>
</feature>
<name>A0A9P9KE35_FUSSL</name>
<sequence length="800" mass="89605">MEQTDICTNGVTSPRPKPPKKACRRATAACLNCRRRKVRCDVALRVGACTNCLLDQRRCEVVPKRHRGTRLGHGIKVVPIEKPSSPEHHAEENGPSTGETQASSPIVNTVSNLYPEELEAVATGPNIMDSETQLSHLADGPASPGQVPAQDDSTEETPEDPTGLKKLLEFNMENSIRAPLGEVYDFTVFPFSASVQVPFSYYPFVDLACLGTLPSTDVAFLESQGSLHLPSRILLDEFMQYYFLHIHPVLPLIHEGDFWELYRQRVGGSSLPAISLPVLHAMLFASCTFVCDTTVMLLGYSDIRSMRASFFRRAKLLLDFGADTSHLSSAQAALLLSFSSMSARKKVDTSWLTSAIENARLADAPQYSTTSVSVDIAQKRLLKRVWWCCIIRDRSLSLLMRRPILVTKDVFDFTADRLELCDFEDEFEQSKVYSTATKKTLARILIQTVDLFVALTDTLALVFSRDCAQIMSPAQSAEVSKCVHQGKQRLHGWYTDTRKELPEQVIITMATPSSLTEPETSHDSIQLYTNLMFMYYHTACMILCNFEVLHHCVFQPSPGISLSSLPVIYSNLHDLQDATCGLSNCHNTLVERNLVQWLPNSAVGCTVLPLILKMIDDTCCECAFQFQPGLDEDASPKERQSEILATVMKVYQTRYDSVDWIYDIVCYIVDLVMPKPDDQLTSFDWIDILVFQPGLYLRLILSVDICLSKGRFPRDDEVPYRPDYTSQLDADLPSLEHSDTGEMGSQESTSEVEEDDDSFVILANSTPQLLCSSPKDDQPTFEDFARWDCLGLFSTLINTL</sequence>
<feature type="region of interest" description="Disordered" evidence="3">
    <location>
        <begin position="718"/>
        <end position="753"/>
    </location>
</feature>
<reference evidence="5" key="1">
    <citation type="journal article" date="2021" name="Nat. Commun.">
        <title>Genetic determinants of endophytism in the Arabidopsis root mycobiome.</title>
        <authorList>
            <person name="Mesny F."/>
            <person name="Miyauchi S."/>
            <person name="Thiergart T."/>
            <person name="Pickel B."/>
            <person name="Atanasova L."/>
            <person name="Karlsson M."/>
            <person name="Huettel B."/>
            <person name="Barry K.W."/>
            <person name="Haridas S."/>
            <person name="Chen C."/>
            <person name="Bauer D."/>
            <person name="Andreopoulos W."/>
            <person name="Pangilinan J."/>
            <person name="LaButti K."/>
            <person name="Riley R."/>
            <person name="Lipzen A."/>
            <person name="Clum A."/>
            <person name="Drula E."/>
            <person name="Henrissat B."/>
            <person name="Kohler A."/>
            <person name="Grigoriev I.V."/>
            <person name="Martin F.M."/>
            <person name="Hacquard S."/>
        </authorList>
    </citation>
    <scope>NUCLEOTIDE SEQUENCE</scope>
    <source>
        <strain evidence="5">FSSC 5 MPI-SDFR-AT-0091</strain>
    </source>
</reference>
<dbReference type="PANTHER" id="PTHR47425">
    <property type="entry name" value="FARB-RELATED"/>
    <property type="match status" value="1"/>
</dbReference>
<protein>
    <submittedName>
        <fullName evidence="5">Fungal-specific transcription factor domain-containing protein</fullName>
    </submittedName>
</protein>
<evidence type="ECO:0000256" key="3">
    <source>
        <dbReference type="SAM" id="MobiDB-lite"/>
    </source>
</evidence>